<evidence type="ECO:0000256" key="1">
    <source>
        <dbReference type="ARBA" id="ARBA00004123"/>
    </source>
</evidence>
<dbReference type="InterPro" id="IPR036898">
    <property type="entry name" value="RNA_pol_Rpb7-like_N_sf"/>
</dbReference>
<protein>
    <recommendedName>
        <fullName evidence="6">DNA-directed RNA polymerase subunit</fullName>
    </recommendedName>
</protein>
<dbReference type="InterPro" id="IPR045113">
    <property type="entry name" value="Rpb7-like"/>
</dbReference>
<evidence type="ECO:0000313" key="10">
    <source>
        <dbReference type="EMBL" id="KAF2754123.1"/>
    </source>
</evidence>
<evidence type="ECO:0000256" key="3">
    <source>
        <dbReference type="ARBA" id="ARBA00022478"/>
    </source>
</evidence>
<dbReference type="Pfam" id="PF03876">
    <property type="entry name" value="SHS2_Rpb7-N"/>
    <property type="match status" value="1"/>
</dbReference>
<dbReference type="CDD" id="cd04330">
    <property type="entry name" value="RNAP_III_Rpc25_N"/>
    <property type="match status" value="1"/>
</dbReference>
<dbReference type="GO" id="GO:0006384">
    <property type="term" value="P:transcription initiation at RNA polymerase III promoter"/>
    <property type="evidence" value="ECO:0007669"/>
    <property type="project" value="TreeGrafter"/>
</dbReference>
<dbReference type="GO" id="GO:0055029">
    <property type="term" value="C:nuclear DNA-directed RNA polymerase complex"/>
    <property type="evidence" value="ECO:0007669"/>
    <property type="project" value="UniProtKB-ARBA"/>
</dbReference>
<feature type="region of interest" description="Disordered" evidence="7">
    <location>
        <begin position="155"/>
        <end position="180"/>
    </location>
</feature>
<feature type="domain" description="RNA polymerase III subunit Rpc25" evidence="9">
    <location>
        <begin position="83"/>
        <end position="194"/>
    </location>
</feature>
<name>A0A6A6VV69_9PEZI</name>
<dbReference type="FunFam" id="3.30.1490.120:FF:000001">
    <property type="entry name" value="DNA-directed RNA polymerase II subunit RPB7"/>
    <property type="match status" value="1"/>
</dbReference>
<evidence type="ECO:0000256" key="6">
    <source>
        <dbReference type="RuleBase" id="RU369086"/>
    </source>
</evidence>
<evidence type="ECO:0000259" key="8">
    <source>
        <dbReference type="Pfam" id="PF03876"/>
    </source>
</evidence>
<proteinExistence type="inferred from homology"/>
<dbReference type="Pfam" id="PF08292">
    <property type="entry name" value="RNA_pol_Rbc25"/>
    <property type="match status" value="1"/>
</dbReference>
<dbReference type="AlphaFoldDB" id="A0A6A6VV69"/>
<keyword evidence="11" id="KW-1185">Reference proteome</keyword>
<dbReference type="Gene3D" id="2.40.50.140">
    <property type="entry name" value="Nucleic acid-binding proteins"/>
    <property type="match status" value="1"/>
</dbReference>
<evidence type="ECO:0000313" key="11">
    <source>
        <dbReference type="Proteomes" id="UP000799437"/>
    </source>
</evidence>
<dbReference type="OrthoDB" id="10256606at2759"/>
<evidence type="ECO:0000256" key="4">
    <source>
        <dbReference type="ARBA" id="ARBA00023163"/>
    </source>
</evidence>
<keyword evidence="4 6" id="KW-0804">Transcription</keyword>
<dbReference type="InterPro" id="IPR012340">
    <property type="entry name" value="NA-bd_OB-fold"/>
</dbReference>
<dbReference type="SUPFAM" id="SSF88798">
    <property type="entry name" value="N-terminal, heterodimerisation domain of RBP7 (RpoE)"/>
    <property type="match status" value="1"/>
</dbReference>
<dbReference type="GO" id="GO:0005666">
    <property type="term" value="C:RNA polymerase III complex"/>
    <property type="evidence" value="ECO:0007669"/>
    <property type="project" value="TreeGrafter"/>
</dbReference>
<keyword evidence="3 6" id="KW-0240">DNA-directed RNA polymerase</keyword>
<dbReference type="EMBL" id="ML996581">
    <property type="protein sequence ID" value="KAF2754123.1"/>
    <property type="molecule type" value="Genomic_DNA"/>
</dbReference>
<evidence type="ECO:0000256" key="7">
    <source>
        <dbReference type="SAM" id="MobiDB-lite"/>
    </source>
</evidence>
<dbReference type="SUPFAM" id="SSF50249">
    <property type="entry name" value="Nucleic acid-binding proteins"/>
    <property type="match status" value="1"/>
</dbReference>
<gene>
    <name evidence="10" type="ORF">EJ05DRAFT_149370</name>
</gene>
<comment type="similarity">
    <text evidence="2">Belongs to the eukaryotic RPB7/RPC8 RNA polymerase subunit family.</text>
</comment>
<keyword evidence="5 6" id="KW-0539">Nucleus</keyword>
<comment type="function">
    <text evidence="6">DNA-dependent RNA polymerase which catalyzes the transcription of DNA into RNA using the four ribonucleoside triphosphates as substrates.</text>
</comment>
<dbReference type="RefSeq" id="XP_033596574.1">
    <property type="nucleotide sequence ID" value="XM_033739303.1"/>
</dbReference>
<comment type="subcellular location">
    <subcellularLocation>
        <location evidence="1 6">Nucleus</location>
    </subcellularLocation>
</comment>
<dbReference type="Proteomes" id="UP000799437">
    <property type="component" value="Unassembled WGS sequence"/>
</dbReference>
<reference evidence="10" key="1">
    <citation type="journal article" date="2020" name="Stud. Mycol.">
        <title>101 Dothideomycetes genomes: a test case for predicting lifestyles and emergence of pathogens.</title>
        <authorList>
            <person name="Haridas S."/>
            <person name="Albert R."/>
            <person name="Binder M."/>
            <person name="Bloem J."/>
            <person name="Labutti K."/>
            <person name="Salamov A."/>
            <person name="Andreopoulos B."/>
            <person name="Baker S."/>
            <person name="Barry K."/>
            <person name="Bills G."/>
            <person name="Bluhm B."/>
            <person name="Cannon C."/>
            <person name="Castanera R."/>
            <person name="Culley D."/>
            <person name="Daum C."/>
            <person name="Ezra D."/>
            <person name="Gonzalez J."/>
            <person name="Henrissat B."/>
            <person name="Kuo A."/>
            <person name="Liang C."/>
            <person name="Lipzen A."/>
            <person name="Lutzoni F."/>
            <person name="Magnuson J."/>
            <person name="Mondo S."/>
            <person name="Nolan M."/>
            <person name="Ohm R."/>
            <person name="Pangilinan J."/>
            <person name="Park H.-J."/>
            <person name="Ramirez L."/>
            <person name="Alfaro M."/>
            <person name="Sun H."/>
            <person name="Tritt A."/>
            <person name="Yoshinaga Y."/>
            <person name="Zwiers L.-H."/>
            <person name="Turgeon B."/>
            <person name="Goodwin S."/>
            <person name="Spatafora J."/>
            <person name="Crous P."/>
            <person name="Grigoriev I."/>
        </authorList>
    </citation>
    <scope>NUCLEOTIDE SEQUENCE</scope>
    <source>
        <strain evidence="10">CBS 121739</strain>
    </source>
</reference>
<dbReference type="PANTHER" id="PTHR12709:SF1">
    <property type="entry name" value="DNA-DIRECTED RNA POLYMERASE III SUBUNIT RPC8"/>
    <property type="match status" value="1"/>
</dbReference>
<feature type="domain" description="RNA polymerase Rpb7-like N-terminal" evidence="8">
    <location>
        <begin position="8"/>
        <end position="64"/>
    </location>
</feature>
<sequence>MFVLTSISDLIPIDPKDFTKPTPDAIKDNIHSKYSNKVLQQVGLCICVFDIEKISDGLIGHGSGIVYVHVDFRLLVFRPFKGEILQGRIIRSDENAIKIGLEFFEDITAPAPTSLFEDTTFDAKELSWVWTPEGGDGELYFDLGEVIRFRVESEEWHDRSPQAPGSEDSGKDDQPPYSLLVSMQQSGLGLTMWWDEERAEEAEQSHSPT</sequence>
<accession>A0A6A6VV69</accession>
<evidence type="ECO:0000256" key="5">
    <source>
        <dbReference type="ARBA" id="ARBA00023242"/>
    </source>
</evidence>
<dbReference type="InterPro" id="IPR005576">
    <property type="entry name" value="Rpb7-like_N"/>
</dbReference>
<dbReference type="GeneID" id="54480357"/>
<dbReference type="Gene3D" id="3.30.1490.120">
    <property type="entry name" value="RNA polymerase Rpb7-like, N-terminal domain"/>
    <property type="match status" value="1"/>
</dbReference>
<dbReference type="InterPro" id="IPR013238">
    <property type="entry name" value="RNA_pol_III_Rbc25"/>
</dbReference>
<organism evidence="10 11">
    <name type="scientific">Pseudovirgaria hyperparasitica</name>
    <dbReference type="NCBI Taxonomy" id="470096"/>
    <lineage>
        <taxon>Eukaryota</taxon>
        <taxon>Fungi</taxon>
        <taxon>Dikarya</taxon>
        <taxon>Ascomycota</taxon>
        <taxon>Pezizomycotina</taxon>
        <taxon>Dothideomycetes</taxon>
        <taxon>Dothideomycetes incertae sedis</taxon>
        <taxon>Acrospermales</taxon>
        <taxon>Acrospermaceae</taxon>
        <taxon>Pseudovirgaria</taxon>
    </lineage>
</organism>
<evidence type="ECO:0000259" key="9">
    <source>
        <dbReference type="Pfam" id="PF08292"/>
    </source>
</evidence>
<evidence type="ECO:0000256" key="2">
    <source>
        <dbReference type="ARBA" id="ARBA00009307"/>
    </source>
</evidence>
<dbReference type="PANTHER" id="PTHR12709">
    <property type="entry name" value="DNA-DIRECTED RNA POLYMERASE II, III"/>
    <property type="match status" value="1"/>
</dbReference>